<dbReference type="InterPro" id="IPR009594">
    <property type="entry name" value="Tscrpt_reg_HTH_AraC_N"/>
</dbReference>
<dbReference type="GO" id="GO:0003700">
    <property type="term" value="F:DNA-binding transcription factor activity"/>
    <property type="evidence" value="ECO:0007669"/>
    <property type="project" value="InterPro"/>
</dbReference>
<evidence type="ECO:0000313" key="5">
    <source>
        <dbReference type="Proteomes" id="UP000318422"/>
    </source>
</evidence>
<evidence type="ECO:0000256" key="1">
    <source>
        <dbReference type="ARBA" id="ARBA00023015"/>
    </source>
</evidence>
<keyword evidence="5" id="KW-1185">Reference proteome</keyword>
<dbReference type="Pfam" id="PF12833">
    <property type="entry name" value="HTH_18"/>
    <property type="match status" value="1"/>
</dbReference>
<dbReference type="RefSeq" id="WP_141349061.1">
    <property type="nucleotide sequence ID" value="NZ_BJNV01000005.1"/>
</dbReference>
<accession>A0A4Y4CQI5</accession>
<dbReference type="Gene3D" id="1.10.10.60">
    <property type="entry name" value="Homeodomain-like"/>
    <property type="match status" value="2"/>
</dbReference>
<dbReference type="GO" id="GO:0043565">
    <property type="term" value="F:sequence-specific DNA binding"/>
    <property type="evidence" value="ECO:0007669"/>
    <property type="project" value="InterPro"/>
</dbReference>
<organism evidence="4 5">
    <name type="scientific">Zoogloea ramigera</name>
    <dbReference type="NCBI Taxonomy" id="350"/>
    <lineage>
        <taxon>Bacteria</taxon>
        <taxon>Pseudomonadati</taxon>
        <taxon>Pseudomonadota</taxon>
        <taxon>Betaproteobacteria</taxon>
        <taxon>Rhodocyclales</taxon>
        <taxon>Zoogloeaceae</taxon>
        <taxon>Zoogloea</taxon>
    </lineage>
</organism>
<reference evidence="4 5" key="1">
    <citation type="submission" date="2019-06" db="EMBL/GenBank/DDBJ databases">
        <title>Whole genome shotgun sequence of Zoogloea ramigera NBRC 15342.</title>
        <authorList>
            <person name="Hosoyama A."/>
            <person name="Uohara A."/>
            <person name="Ohji S."/>
            <person name="Ichikawa N."/>
        </authorList>
    </citation>
    <scope>NUCLEOTIDE SEQUENCE [LARGE SCALE GENOMIC DNA]</scope>
    <source>
        <strain evidence="4 5">NBRC 15342</strain>
    </source>
</reference>
<dbReference type="SMART" id="SM00342">
    <property type="entry name" value="HTH_ARAC"/>
    <property type="match status" value="1"/>
</dbReference>
<evidence type="ECO:0000259" key="3">
    <source>
        <dbReference type="PROSITE" id="PS01124"/>
    </source>
</evidence>
<keyword evidence="1" id="KW-0805">Transcription regulation</keyword>
<dbReference type="InterPro" id="IPR018060">
    <property type="entry name" value="HTH_AraC"/>
</dbReference>
<dbReference type="OrthoDB" id="34150at2"/>
<evidence type="ECO:0000256" key="2">
    <source>
        <dbReference type="ARBA" id="ARBA00023163"/>
    </source>
</evidence>
<gene>
    <name evidence="4" type="ORF">ZRA01_03750</name>
</gene>
<dbReference type="SUPFAM" id="SSF46689">
    <property type="entry name" value="Homeodomain-like"/>
    <property type="match status" value="2"/>
</dbReference>
<dbReference type="PANTHER" id="PTHR43436">
    <property type="entry name" value="ARAC-FAMILY TRANSCRIPTIONAL REGULATOR"/>
    <property type="match status" value="1"/>
</dbReference>
<evidence type="ECO:0000313" key="4">
    <source>
        <dbReference type="EMBL" id="GEC94302.1"/>
    </source>
</evidence>
<feature type="domain" description="HTH araC/xylS-type" evidence="3">
    <location>
        <begin position="206"/>
        <end position="304"/>
    </location>
</feature>
<protein>
    <submittedName>
        <fullName evidence="4">AraC family transcriptional regulator</fullName>
    </submittedName>
</protein>
<dbReference type="PANTHER" id="PTHR43436:SF1">
    <property type="entry name" value="TRANSCRIPTIONAL REGULATORY PROTEIN"/>
    <property type="match status" value="1"/>
</dbReference>
<keyword evidence="2" id="KW-0804">Transcription</keyword>
<dbReference type="AlphaFoldDB" id="A0A4Y4CQI5"/>
<sequence length="306" mass="33459">MNQSGSPAPASSAALETARQALTEIIERYCSADGPTTTAVPGLSLFRASSTSTPICAVYRSVLAVAVQGSKRLALADESFEYDSRHYLITSVDLPVMGQITEASPERPYLCAVFDIDPRKVAELSSTLRLAPPSAGNDPLGLGVSALTLPVMEALLRLARLLDSPHDIPVLAPLHERELLYRLLSGEQGPRLRAIAAADSQSHRTARAIAWIKENFDQPLSIDALADTANMSKSSLHHHFKSLTAMSPLQYQKQIRLQEARKLMLLESIDAATVARRVGYESPSQFSREYRRLFGAPPLRDVARMR</sequence>
<proteinExistence type="predicted"/>
<dbReference type="InterPro" id="IPR009057">
    <property type="entry name" value="Homeodomain-like_sf"/>
</dbReference>
<dbReference type="Proteomes" id="UP000318422">
    <property type="component" value="Unassembled WGS sequence"/>
</dbReference>
<dbReference type="Pfam" id="PF06719">
    <property type="entry name" value="AraC_N"/>
    <property type="match status" value="1"/>
</dbReference>
<comment type="caution">
    <text evidence="4">The sequence shown here is derived from an EMBL/GenBank/DDBJ whole genome shotgun (WGS) entry which is preliminary data.</text>
</comment>
<dbReference type="EMBL" id="BJNV01000005">
    <property type="protein sequence ID" value="GEC94302.1"/>
    <property type="molecule type" value="Genomic_DNA"/>
</dbReference>
<dbReference type="PROSITE" id="PS01124">
    <property type="entry name" value="HTH_ARAC_FAMILY_2"/>
    <property type="match status" value="1"/>
</dbReference>
<name>A0A4Y4CQI5_ZOORA</name>